<dbReference type="InterPro" id="IPR009917">
    <property type="entry name" value="SRA1/Sec31"/>
</dbReference>
<evidence type="ECO:0000259" key="18">
    <source>
        <dbReference type="Pfam" id="PF07304"/>
    </source>
</evidence>
<dbReference type="PROSITE" id="PS50082">
    <property type="entry name" value="WD_REPEATS_2"/>
    <property type="match status" value="2"/>
</dbReference>
<keyword evidence="10" id="KW-0931">ER-Golgi transport</keyword>
<dbReference type="Pfam" id="PF07304">
    <property type="entry name" value="SRA1"/>
    <property type="match status" value="1"/>
</dbReference>
<evidence type="ECO:0000256" key="6">
    <source>
        <dbReference type="ARBA" id="ARBA00022448"/>
    </source>
</evidence>
<reference evidence="19 20" key="1">
    <citation type="submission" date="2023-08" db="EMBL/GenBank/DDBJ databases">
        <title>Black Yeasts Isolated from many extreme environments.</title>
        <authorList>
            <person name="Coleine C."/>
            <person name="Stajich J.E."/>
            <person name="Selbmann L."/>
        </authorList>
    </citation>
    <scope>NUCLEOTIDE SEQUENCE [LARGE SCALE GENOMIC DNA]</scope>
    <source>
        <strain evidence="19 20">CCFEE 5910</strain>
    </source>
</reference>
<evidence type="ECO:0000256" key="13">
    <source>
        <dbReference type="ARBA" id="ARBA00023329"/>
    </source>
</evidence>
<keyword evidence="12" id="KW-0472">Membrane</keyword>
<keyword evidence="6" id="KW-0813">Transport</keyword>
<feature type="compositionally biased region" description="Low complexity" evidence="17">
    <location>
        <begin position="838"/>
        <end position="849"/>
    </location>
</feature>
<feature type="compositionally biased region" description="Polar residues" evidence="17">
    <location>
        <begin position="853"/>
        <end position="873"/>
    </location>
</feature>
<dbReference type="PANTHER" id="PTHR13923:SF11">
    <property type="entry name" value="SECRETORY 31, ISOFORM D"/>
    <property type="match status" value="1"/>
</dbReference>
<dbReference type="GO" id="GO:0005789">
    <property type="term" value="C:endoplasmic reticulum membrane"/>
    <property type="evidence" value="ECO:0007669"/>
    <property type="project" value="UniProtKB-SubCell"/>
</dbReference>
<dbReference type="Pfam" id="PF00400">
    <property type="entry name" value="WD40"/>
    <property type="match status" value="1"/>
</dbReference>
<dbReference type="GO" id="GO:0090110">
    <property type="term" value="P:COPII-coated vesicle cargo loading"/>
    <property type="evidence" value="ECO:0007669"/>
    <property type="project" value="TreeGrafter"/>
</dbReference>
<dbReference type="PROSITE" id="PS50294">
    <property type="entry name" value="WD_REPEATS_REGION"/>
    <property type="match status" value="1"/>
</dbReference>
<name>A0AAN7Y3R8_9EURO</name>
<evidence type="ECO:0000256" key="11">
    <source>
        <dbReference type="ARBA" id="ARBA00022927"/>
    </source>
</evidence>
<comment type="subunit">
    <text evidence="15">The COPII coat is composed of at least 5 proteins: the SEC23/24 complex, the SEC13/31 complex, and the protein SAR1. SEC13 and SEC31 make a 2:2 tetramer that forms the edge element of the COPII outer coat. The tetramer self-assembles in multiple copies to form the complete polyhedral cage. Interacts (via WD 8) with SEC13.</text>
</comment>
<feature type="compositionally biased region" description="Polar residues" evidence="17">
    <location>
        <begin position="1112"/>
        <end position="1122"/>
    </location>
</feature>
<evidence type="ECO:0000256" key="2">
    <source>
        <dbReference type="ARBA" id="ARBA00004397"/>
    </source>
</evidence>
<evidence type="ECO:0000256" key="17">
    <source>
        <dbReference type="SAM" id="MobiDB-lite"/>
    </source>
</evidence>
<evidence type="ECO:0000256" key="10">
    <source>
        <dbReference type="ARBA" id="ARBA00022892"/>
    </source>
</evidence>
<keyword evidence="8" id="KW-0677">Repeat</keyword>
<evidence type="ECO:0000256" key="4">
    <source>
        <dbReference type="ARBA" id="ARBA00013507"/>
    </source>
</evidence>
<feature type="repeat" description="WD" evidence="16">
    <location>
        <begin position="255"/>
        <end position="297"/>
    </location>
</feature>
<dbReference type="GO" id="GO:0015031">
    <property type="term" value="P:protein transport"/>
    <property type="evidence" value="ECO:0007669"/>
    <property type="project" value="UniProtKB-KW"/>
</dbReference>
<sequence>MVKLREIQRTAAFAWSPVSTWIATGTKSGAVDVDFSNETCIELWDLSLDQPGSSQELQPKASVTTETGFHDLAWTPPTAAHPKGIIAGALDDGTLILWDAEKLETDSANASIYSKKVHSGAIKSLQYNPHPKFSNFLATGGAKGELFIHDLNDLESEPIRLGSTAARADDIDCLDWNKKVPNILVTGSSGGFVTVWDLKTKKESLTLNNFGRKAVSAIAWDPEKPTRLITAVPSEQEPVILVWDLRNSNAPEKVLRGHDDGVLSLSWCPQDNELLLSCGKDNRTILWNPQTGQAYGDYPVVTNWTFQTRWCPKNPSIFATASFDGRLSIQTLQNTNPSAAQQEQNHAGNDEDFFSKAQTQPQTSSFSLLRAPKWLERPASVSFGFGGRVISVRIAEAGKRTSKVSITKFEVDSEVGAATNTFEEALQSGNLDDLCDSRAAESKSDEEKADWQVMKTLLSKQPRKELVKYLGFDESAEAQAADQLSKLGLEDKSANGEDQKSQVNGSSGPSKAHRRFDSVFATDADGDFLSQLAATKGTTTNNPFQIFNGSESEADRRITKLVMLGKFDKALDICLAEERMSDAFMLAICGGEACIKRAQEAYFAKQGSGPNYLRLLASVVGKNLWDTVHNADLENWQGVMATLCTFADEKEFPDLCEALGDRLEGQAARKDAAFCYLAGSKLEKVISIWISDLKQHEEEGAANAAESSAFSVHAKALQDLIEKVTIFRRVVDFQDTELQKTSDWKLEALYNKYLEYADIVAAHGQLDAAAKYLSLLPVQYPEADVARGRIQQATKKAVMPTARQPASATTATPKKPLPGVSALPMNNFSPTGAPVPTPFQQQPPTQATPSYNPPGQSSYAQPGQSSFTPSNPYQPMAPPSNPYAPQRAQTGYQPTQPMRANLPPPPQQFGMHAPPSQFGAPPRNITSSPSVPPPSQAKDMKAWNDLPDDFAKAPTPRRNTPSVPPQLAQPQNHFYNGASPPGSSGTPFGQRPTKAVPPPPKAGELPQRVQSPQISGAQIQRPSSTAQNAYAPLQQQQSASSLPMPMQPPVARGASPFTAPPSGAPPPNRYAPAPGSQPMSQGPPAQRIISPPPQASQFQGPLPASNPYAPGQAQNRNVSNPYAPTPPPQQQNFGQPPPAQSRPPVGPPPSGPPRQQELPRPGTSGSASGNPPAALQQAKKHPKGDRSHIPADAQPIFHILSAEFSRIEARAPAQYAPQVKDTGKRLQILFDHLNNEDLLKPDTVAQMVELARCVESKDWDRAAQLQLDIQVNKVDESGQWMVGVKRLIGMGRATNG</sequence>
<evidence type="ECO:0000256" key="9">
    <source>
        <dbReference type="ARBA" id="ARBA00022824"/>
    </source>
</evidence>
<accession>A0AAN7Y3R8</accession>
<evidence type="ECO:0000256" key="12">
    <source>
        <dbReference type="ARBA" id="ARBA00023136"/>
    </source>
</evidence>
<keyword evidence="11" id="KW-0653">Protein transport</keyword>
<evidence type="ECO:0000256" key="14">
    <source>
        <dbReference type="ARBA" id="ARBA00025471"/>
    </source>
</evidence>
<dbReference type="InterPro" id="IPR001680">
    <property type="entry name" value="WD40_rpt"/>
</dbReference>
<dbReference type="GO" id="GO:0030127">
    <property type="term" value="C:COPII vesicle coat"/>
    <property type="evidence" value="ECO:0007669"/>
    <property type="project" value="TreeGrafter"/>
</dbReference>
<dbReference type="GO" id="GO:0007029">
    <property type="term" value="P:endoplasmic reticulum organization"/>
    <property type="evidence" value="ECO:0007669"/>
    <property type="project" value="TreeGrafter"/>
</dbReference>
<keyword evidence="9" id="KW-0256">Endoplasmic reticulum</keyword>
<dbReference type="InterPro" id="IPR040251">
    <property type="entry name" value="SEC31-like"/>
</dbReference>
<dbReference type="FunFam" id="2.130.10.10:FF:000193">
    <property type="entry name" value="Protein transport protein SEC31, putative"/>
    <property type="match status" value="1"/>
</dbReference>
<dbReference type="GO" id="GO:0005198">
    <property type="term" value="F:structural molecule activity"/>
    <property type="evidence" value="ECO:0007669"/>
    <property type="project" value="TreeGrafter"/>
</dbReference>
<feature type="compositionally biased region" description="Pro residues" evidence="17">
    <location>
        <begin position="1123"/>
        <end position="1152"/>
    </location>
</feature>
<feature type="domain" description="SRA1/Sec31" evidence="18">
    <location>
        <begin position="1160"/>
        <end position="1290"/>
    </location>
</feature>
<evidence type="ECO:0000256" key="5">
    <source>
        <dbReference type="ARBA" id="ARBA00021236"/>
    </source>
</evidence>
<dbReference type="GO" id="GO:0070971">
    <property type="term" value="C:endoplasmic reticulum exit site"/>
    <property type="evidence" value="ECO:0007669"/>
    <property type="project" value="TreeGrafter"/>
</dbReference>
<dbReference type="SMART" id="SM00320">
    <property type="entry name" value="WD40"/>
    <property type="match status" value="6"/>
</dbReference>
<evidence type="ECO:0000256" key="8">
    <source>
        <dbReference type="ARBA" id="ARBA00022737"/>
    </source>
</evidence>
<organism evidence="19 20">
    <name type="scientific">Lithohypha guttulata</name>
    <dbReference type="NCBI Taxonomy" id="1690604"/>
    <lineage>
        <taxon>Eukaryota</taxon>
        <taxon>Fungi</taxon>
        <taxon>Dikarya</taxon>
        <taxon>Ascomycota</taxon>
        <taxon>Pezizomycotina</taxon>
        <taxon>Eurotiomycetes</taxon>
        <taxon>Chaetothyriomycetidae</taxon>
        <taxon>Chaetothyriales</taxon>
        <taxon>Trichomeriaceae</taxon>
        <taxon>Lithohypha</taxon>
    </lineage>
</organism>
<feature type="compositionally biased region" description="Low complexity" evidence="17">
    <location>
        <begin position="1031"/>
        <end position="1044"/>
    </location>
</feature>
<dbReference type="PANTHER" id="PTHR13923">
    <property type="entry name" value="SEC31-RELATED PROTEIN"/>
    <property type="match status" value="1"/>
</dbReference>
<feature type="compositionally biased region" description="Polar residues" evidence="17">
    <location>
        <begin position="887"/>
        <end position="898"/>
    </location>
</feature>
<dbReference type="InterPro" id="IPR015943">
    <property type="entry name" value="WD40/YVTN_repeat-like_dom_sf"/>
</dbReference>
<evidence type="ECO:0000313" key="20">
    <source>
        <dbReference type="Proteomes" id="UP001309876"/>
    </source>
</evidence>
<feature type="repeat" description="WD" evidence="16">
    <location>
        <begin position="164"/>
        <end position="206"/>
    </location>
</feature>
<feature type="region of interest" description="Disordered" evidence="17">
    <location>
        <begin position="493"/>
        <end position="512"/>
    </location>
</feature>
<evidence type="ECO:0000256" key="15">
    <source>
        <dbReference type="ARBA" id="ARBA00025864"/>
    </source>
</evidence>
<dbReference type="Gene3D" id="1.25.40.1030">
    <property type="match status" value="1"/>
</dbReference>
<feature type="compositionally biased region" description="Pro residues" evidence="17">
    <location>
        <begin position="1058"/>
        <end position="1069"/>
    </location>
</feature>
<keyword evidence="13" id="KW-0968">Cytoplasmic vesicle</keyword>
<gene>
    <name evidence="19" type="primary">SEC31</name>
    <name evidence="19" type="ORF">LTR05_007989</name>
</gene>
<dbReference type="SUPFAM" id="SSF50978">
    <property type="entry name" value="WD40 repeat-like"/>
    <property type="match status" value="1"/>
</dbReference>
<evidence type="ECO:0000256" key="16">
    <source>
        <dbReference type="PROSITE-ProRule" id="PRU00221"/>
    </source>
</evidence>
<comment type="similarity">
    <text evidence="3">Belongs to the WD repeat SEC31 family.</text>
</comment>
<dbReference type="Gene3D" id="2.130.10.10">
    <property type="entry name" value="YVTN repeat-like/Quinoprotein amine dehydrogenase"/>
    <property type="match status" value="1"/>
</dbReference>
<dbReference type="InterPro" id="IPR036322">
    <property type="entry name" value="WD40_repeat_dom_sf"/>
</dbReference>
<evidence type="ECO:0000313" key="19">
    <source>
        <dbReference type="EMBL" id="KAK5081195.1"/>
    </source>
</evidence>
<evidence type="ECO:0000256" key="1">
    <source>
        <dbReference type="ARBA" id="ARBA00004299"/>
    </source>
</evidence>
<proteinExistence type="inferred from homology"/>
<feature type="region of interest" description="Disordered" evidence="17">
    <location>
        <begin position="795"/>
        <end position="1190"/>
    </location>
</feature>
<dbReference type="Gene3D" id="1.20.940.10">
    <property type="entry name" value="Functional domain of the splicing factor Prp18"/>
    <property type="match status" value="1"/>
</dbReference>
<keyword evidence="20" id="KW-1185">Reference proteome</keyword>
<feature type="compositionally biased region" description="Polar residues" evidence="17">
    <location>
        <begin position="1008"/>
        <end position="1028"/>
    </location>
</feature>
<comment type="function">
    <text evidence="14">Component of the coat protein complex II (COPII) which promotes the formation of transport vesicles from the endoplasmic reticulum (ER). The coat has two main functions, the physical deformation of the endoplasmic reticulum membrane into vesicles and the selection of cargo molecules.</text>
</comment>
<protein>
    <recommendedName>
        <fullName evidence="5">Protein transport protein SEC31</fullName>
    </recommendedName>
    <alternativeName>
        <fullName evidence="4">Protein transport protein sec31</fullName>
    </alternativeName>
</protein>
<evidence type="ECO:0000256" key="7">
    <source>
        <dbReference type="ARBA" id="ARBA00022574"/>
    </source>
</evidence>
<evidence type="ECO:0000256" key="3">
    <source>
        <dbReference type="ARBA" id="ARBA00009358"/>
    </source>
</evidence>
<dbReference type="Proteomes" id="UP001309876">
    <property type="component" value="Unassembled WGS sequence"/>
</dbReference>
<keyword evidence="7 16" id="KW-0853">WD repeat</keyword>
<comment type="caution">
    <text evidence="19">The sequence shown here is derived from an EMBL/GenBank/DDBJ whole genome shotgun (WGS) entry which is preliminary data.</text>
</comment>
<comment type="subcellular location">
    <subcellularLocation>
        <location evidence="1">Cytoplasmic vesicle</location>
        <location evidence="1">COPII-coated vesicle membrane</location>
        <topology evidence="1">Peripheral membrane protein</topology>
        <orientation evidence="1">Cytoplasmic side</orientation>
    </subcellularLocation>
    <subcellularLocation>
        <location evidence="2">Endoplasmic reticulum membrane</location>
        <topology evidence="2">Peripheral membrane protein</topology>
        <orientation evidence="2">Cytoplasmic side</orientation>
    </subcellularLocation>
</comment>
<dbReference type="EMBL" id="JAVRRJ010000010">
    <property type="protein sequence ID" value="KAK5081195.1"/>
    <property type="molecule type" value="Genomic_DNA"/>
</dbReference>